<dbReference type="EMBL" id="JBHFEH010000006">
    <property type="protein sequence ID" value="KAL2056985.1"/>
    <property type="molecule type" value="Genomic_DNA"/>
</dbReference>
<feature type="region of interest" description="Disordered" evidence="9">
    <location>
        <begin position="239"/>
        <end position="353"/>
    </location>
</feature>
<gene>
    <name evidence="11" type="ORF">ABVK25_002724</name>
</gene>
<dbReference type="PANTHER" id="PTHR13989:SF33">
    <property type="entry name" value="CST COMPLEX SUBUNIT STN1"/>
    <property type="match status" value="1"/>
</dbReference>
<protein>
    <recommendedName>
        <fullName evidence="3">CST complex subunit STN1</fullName>
    </recommendedName>
    <alternativeName>
        <fullName evidence="8">Suppressor of cdc thirteen homolog</fullName>
    </alternativeName>
</protein>
<keyword evidence="12" id="KW-1185">Reference proteome</keyword>
<evidence type="ECO:0000256" key="6">
    <source>
        <dbReference type="ARBA" id="ARBA00023125"/>
    </source>
</evidence>
<keyword evidence="5" id="KW-0779">Telomere</keyword>
<dbReference type="Pfam" id="PF10451">
    <property type="entry name" value="Stn1"/>
    <property type="match status" value="1"/>
</dbReference>
<dbReference type="InterPro" id="IPR040260">
    <property type="entry name" value="RFA2-like"/>
</dbReference>
<organism evidence="11 12">
    <name type="scientific">Lepraria finkii</name>
    <dbReference type="NCBI Taxonomy" id="1340010"/>
    <lineage>
        <taxon>Eukaryota</taxon>
        <taxon>Fungi</taxon>
        <taxon>Dikarya</taxon>
        <taxon>Ascomycota</taxon>
        <taxon>Pezizomycotina</taxon>
        <taxon>Lecanoromycetes</taxon>
        <taxon>OSLEUM clade</taxon>
        <taxon>Lecanoromycetidae</taxon>
        <taxon>Lecanorales</taxon>
        <taxon>Lecanorineae</taxon>
        <taxon>Stereocaulaceae</taxon>
        <taxon>Lepraria</taxon>
    </lineage>
</organism>
<comment type="caution">
    <text evidence="11">The sequence shown here is derived from an EMBL/GenBank/DDBJ whole genome shotgun (WGS) entry which is preliminary data.</text>
</comment>
<sequence>MWSSLGKDLASFGRLETEAYFTIDSQEAAIVPNAPSTATENDMQTSLSAALEFYPAYCFSLSPTHEAWARLTARDVHALQERPGFEGQNLYFHLNHPIKWIRLVGVIVAIDEWPTRWSMLLDDSSGALIEITCRRPTSTSIAAHSTEDPNLLSISLAKPSVSFEGVTATGRTIDLSGIDTGTVVKAKGGIGSFRGERQMQLERISIIHTTNEEAAAWAENTAFRRDVLSIPWVVSEKDEKRARRKAEGLDREKKAREERKRRKQRAELDSKLSALEKNKRKAQEESRRKAAEKEKERREEARRAAEQEEKERNEETARVDGKKQKRERDKSRREHERRLREQEYERLKRQKEN</sequence>
<feature type="domain" description="CST complex subunit Stn1 N-terminal" evidence="10">
    <location>
        <begin position="88"/>
        <end position="142"/>
    </location>
</feature>
<evidence type="ECO:0000256" key="7">
    <source>
        <dbReference type="ARBA" id="ARBA00023242"/>
    </source>
</evidence>
<comment type="subcellular location">
    <subcellularLocation>
        <location evidence="2">Chromosome</location>
        <location evidence="2">Telomere</location>
    </subcellularLocation>
    <subcellularLocation>
        <location evidence="1">Nucleus</location>
    </subcellularLocation>
</comment>
<evidence type="ECO:0000256" key="4">
    <source>
        <dbReference type="ARBA" id="ARBA00022454"/>
    </source>
</evidence>
<accession>A0ABR4BH40</accession>
<dbReference type="PANTHER" id="PTHR13989">
    <property type="entry name" value="REPLICATION PROTEIN A-RELATED"/>
    <property type="match status" value="1"/>
</dbReference>
<evidence type="ECO:0000256" key="5">
    <source>
        <dbReference type="ARBA" id="ARBA00022895"/>
    </source>
</evidence>
<evidence type="ECO:0000256" key="1">
    <source>
        <dbReference type="ARBA" id="ARBA00004123"/>
    </source>
</evidence>
<dbReference type="Gene3D" id="2.40.50.140">
    <property type="entry name" value="Nucleic acid-binding proteins"/>
    <property type="match status" value="1"/>
</dbReference>
<dbReference type="SUPFAM" id="SSF50249">
    <property type="entry name" value="Nucleic acid-binding proteins"/>
    <property type="match status" value="1"/>
</dbReference>
<evidence type="ECO:0000259" key="10">
    <source>
        <dbReference type="Pfam" id="PF10451"/>
    </source>
</evidence>
<dbReference type="InterPro" id="IPR018856">
    <property type="entry name" value="Stn1_N"/>
</dbReference>
<evidence type="ECO:0000256" key="8">
    <source>
        <dbReference type="ARBA" id="ARBA00030039"/>
    </source>
</evidence>
<dbReference type="InterPro" id="IPR012340">
    <property type="entry name" value="NA-bd_OB-fold"/>
</dbReference>
<keyword evidence="6" id="KW-0238">DNA-binding</keyword>
<evidence type="ECO:0000256" key="9">
    <source>
        <dbReference type="SAM" id="MobiDB-lite"/>
    </source>
</evidence>
<proteinExistence type="predicted"/>
<reference evidence="11 12" key="1">
    <citation type="submission" date="2024-09" db="EMBL/GenBank/DDBJ databases">
        <title>Rethinking Asexuality: The Enigmatic Case of Functional Sexual Genes in Lepraria (Stereocaulaceae).</title>
        <authorList>
            <person name="Doellman M."/>
            <person name="Sun Y."/>
            <person name="Barcenas-Pena A."/>
            <person name="Lumbsch H.T."/>
            <person name="Grewe F."/>
        </authorList>
    </citation>
    <scope>NUCLEOTIDE SEQUENCE [LARGE SCALE GENOMIC DNA]</scope>
    <source>
        <strain evidence="11 12">Grewe 0041</strain>
    </source>
</reference>
<evidence type="ECO:0000313" key="11">
    <source>
        <dbReference type="EMBL" id="KAL2056985.1"/>
    </source>
</evidence>
<feature type="compositionally biased region" description="Basic and acidic residues" evidence="9">
    <location>
        <begin position="239"/>
        <end position="258"/>
    </location>
</feature>
<dbReference type="Proteomes" id="UP001590951">
    <property type="component" value="Unassembled WGS sequence"/>
</dbReference>
<evidence type="ECO:0000313" key="12">
    <source>
        <dbReference type="Proteomes" id="UP001590951"/>
    </source>
</evidence>
<keyword evidence="7" id="KW-0539">Nucleus</keyword>
<evidence type="ECO:0000256" key="3">
    <source>
        <dbReference type="ARBA" id="ARBA00017411"/>
    </source>
</evidence>
<evidence type="ECO:0000256" key="2">
    <source>
        <dbReference type="ARBA" id="ARBA00004574"/>
    </source>
</evidence>
<keyword evidence="4" id="KW-0158">Chromosome</keyword>
<dbReference type="CDD" id="cd03524">
    <property type="entry name" value="RPA2_OBF_family"/>
    <property type="match status" value="1"/>
</dbReference>
<feature type="compositionally biased region" description="Basic and acidic residues" evidence="9">
    <location>
        <begin position="265"/>
        <end position="353"/>
    </location>
</feature>
<name>A0ABR4BH40_9LECA</name>